<dbReference type="PANTHER" id="PTHR42731:SF5">
    <property type="entry name" value="RADICAL SAM DOMAIN PROTEIN"/>
    <property type="match status" value="1"/>
</dbReference>
<proteinExistence type="predicted"/>
<dbReference type="SFLD" id="SFLDS00029">
    <property type="entry name" value="Radical_SAM"/>
    <property type="match status" value="1"/>
</dbReference>
<accession>S7UME5</accession>
<dbReference type="eggNOG" id="COG1032">
    <property type="taxonomic scope" value="Bacteria"/>
</dbReference>
<reference evidence="2 3" key="1">
    <citation type="journal article" date="2013" name="Genome Announc.">
        <title>Draft genome sequences for three mercury-methylating, sulfate-reducing bacteria.</title>
        <authorList>
            <person name="Brown S.D."/>
            <person name="Hurt R.A.Jr."/>
            <person name="Gilmour C.C."/>
            <person name="Elias D.A."/>
        </authorList>
    </citation>
    <scope>NUCLEOTIDE SEQUENCE [LARGE SCALE GENOMIC DNA]</scope>
    <source>
        <strain evidence="2 3">DSM 16529</strain>
    </source>
</reference>
<dbReference type="CDD" id="cd01335">
    <property type="entry name" value="Radical_SAM"/>
    <property type="match status" value="1"/>
</dbReference>
<dbReference type="Pfam" id="PF04055">
    <property type="entry name" value="Radical_SAM"/>
    <property type="match status" value="1"/>
</dbReference>
<dbReference type="InterPro" id="IPR058240">
    <property type="entry name" value="rSAM_sf"/>
</dbReference>
<dbReference type="EMBL" id="ATHI01000005">
    <property type="protein sequence ID" value="EPR35124.1"/>
    <property type="molecule type" value="Genomic_DNA"/>
</dbReference>
<evidence type="ECO:0000313" key="3">
    <source>
        <dbReference type="Proteomes" id="UP000014975"/>
    </source>
</evidence>
<dbReference type="Gene3D" id="3.80.30.20">
    <property type="entry name" value="tm_1862 like domain"/>
    <property type="match status" value="1"/>
</dbReference>
<dbReference type="SMART" id="SM00729">
    <property type="entry name" value="Elp3"/>
    <property type="match status" value="1"/>
</dbReference>
<dbReference type="PANTHER" id="PTHR42731">
    <property type="entry name" value="SLL1084 PROTEIN"/>
    <property type="match status" value="1"/>
</dbReference>
<feature type="domain" description="Radical SAM core" evidence="1">
    <location>
        <begin position="216"/>
        <end position="448"/>
    </location>
</feature>
<dbReference type="PATRIC" id="fig|1121439.3.peg.884"/>
<dbReference type="GO" id="GO:0003824">
    <property type="term" value="F:catalytic activity"/>
    <property type="evidence" value="ECO:0007669"/>
    <property type="project" value="InterPro"/>
</dbReference>
<dbReference type="SUPFAM" id="SSF102114">
    <property type="entry name" value="Radical SAM enzymes"/>
    <property type="match status" value="1"/>
</dbReference>
<dbReference type="PROSITE" id="PS51918">
    <property type="entry name" value="RADICAL_SAM"/>
    <property type="match status" value="1"/>
</dbReference>
<comment type="caution">
    <text evidence="2">The sequence shown here is derived from an EMBL/GenBank/DDBJ whole genome shotgun (WGS) entry which is preliminary data.</text>
</comment>
<evidence type="ECO:0000259" key="1">
    <source>
        <dbReference type="PROSITE" id="PS51918"/>
    </source>
</evidence>
<dbReference type="InterPro" id="IPR007197">
    <property type="entry name" value="rSAM"/>
</dbReference>
<evidence type="ECO:0000313" key="2">
    <source>
        <dbReference type="EMBL" id="EPR35124.1"/>
    </source>
</evidence>
<gene>
    <name evidence="2" type="ORF">dsat_2487</name>
</gene>
<dbReference type="InterPro" id="IPR045784">
    <property type="entry name" value="Radical_SAM_N2"/>
</dbReference>
<dbReference type="Proteomes" id="UP000014975">
    <property type="component" value="Unassembled WGS sequence"/>
</dbReference>
<dbReference type="Pfam" id="PF19864">
    <property type="entry name" value="Radical_SAM_N2"/>
    <property type="match status" value="1"/>
</dbReference>
<dbReference type="STRING" id="1121439.dsat_2487"/>
<dbReference type="InterPro" id="IPR006638">
    <property type="entry name" value="Elp3/MiaA/NifB-like_rSAM"/>
</dbReference>
<protein>
    <submittedName>
        <fullName evidence="2">Radical SAM domain protein</fullName>
    </submittedName>
</protein>
<dbReference type="RefSeq" id="WP_020886373.1">
    <property type="nucleotide sequence ID" value="NZ_ATHI01000005.1"/>
</dbReference>
<dbReference type="OrthoDB" id="9806827at2"/>
<dbReference type="InterPro" id="IPR023404">
    <property type="entry name" value="rSAM_horseshoe"/>
</dbReference>
<keyword evidence="3" id="KW-1185">Reference proteome</keyword>
<sequence length="557" mass="60899">MTTADQAIQFHGRAAPELPDPGGRLPVALVFPGEAGLALSTLGWQSAWRILAREPGVRVERVFAPKRGQEPVSLDSGLPLRDFPLICISVNFEEEFKTVIEMLDAAGIPPRRAERPGWPLVLVGGPVAFLNPAPLAPLADAFFVGEAEDGLADTASAVRGAFFAGADKADALSRIASMPGIYAPGRSEVPVRRRIAGGIGPILHDPAYSSFVSSEAAFRDMFLVEVNRGCPYGCRFCAAGSIYRPPRRATLSRLKELVEAANPRKVGLVGTALTDWPDLREFLLWLRERKTAFSLSSVRADGLDDDFLQFLRDTGARSLTLALEAPSERLRRAAGKRLDSEALLRVVETVSRLRFNKLKLYLIVGWPGEEDADYEELAGFMARVQEARERGRGRKGSGLELLVLSVSPLVPKPFTPLQWAAMASEEDLSRRIEQVRVACRPFKGMRVEGESPFAARLQGLLARGDEAVFDLAELAARRGSWRAALKAWGVDTARYLLEKSQGELFPWEVIDPGVSRAHLWKEWQGYLDCRAGGICPAEGCGPCGRCGLSPKQGRRST</sequence>
<dbReference type="SFLD" id="SFLDG01082">
    <property type="entry name" value="B12-binding_domain_containing"/>
    <property type="match status" value="1"/>
</dbReference>
<name>S7UME5_9BACT</name>
<dbReference type="AlphaFoldDB" id="S7UME5"/>
<organism evidence="2 3">
    <name type="scientific">Alkalidesulfovibrio alkalitolerans DSM 16529</name>
    <dbReference type="NCBI Taxonomy" id="1121439"/>
    <lineage>
        <taxon>Bacteria</taxon>
        <taxon>Pseudomonadati</taxon>
        <taxon>Thermodesulfobacteriota</taxon>
        <taxon>Desulfovibrionia</taxon>
        <taxon>Desulfovibrionales</taxon>
        <taxon>Desulfovibrionaceae</taxon>
        <taxon>Alkalidesulfovibrio</taxon>
    </lineage>
</organism>
<dbReference type="GO" id="GO:0051536">
    <property type="term" value="F:iron-sulfur cluster binding"/>
    <property type="evidence" value="ECO:0007669"/>
    <property type="project" value="InterPro"/>
</dbReference>